<dbReference type="GeneID" id="68108256"/>
<comment type="caution">
    <text evidence="2">The sequence shown here is derived from an EMBL/GenBank/DDBJ whole genome shotgun (WGS) entry which is preliminary data.</text>
</comment>
<dbReference type="InterPro" id="IPR051553">
    <property type="entry name" value="Ran_GTPase-activating"/>
</dbReference>
<dbReference type="OrthoDB" id="5370059at2759"/>
<dbReference type="Proteomes" id="UP000444721">
    <property type="component" value="Unassembled WGS sequence"/>
</dbReference>
<accession>A0A6A5C300</accession>
<dbReference type="InterPro" id="IPR000408">
    <property type="entry name" value="Reg_chr_condens"/>
</dbReference>
<dbReference type="VEuPathDB" id="AmoebaDB:FDP41_001038"/>
<evidence type="ECO:0000256" key="1">
    <source>
        <dbReference type="PROSITE-ProRule" id="PRU00235"/>
    </source>
</evidence>
<dbReference type="PROSITE" id="PS00626">
    <property type="entry name" value="RCC1_2"/>
    <property type="match status" value="1"/>
</dbReference>
<gene>
    <name evidence="2" type="ORF">FDP41_001038</name>
</gene>
<name>A0A6A5C300_NAEFO</name>
<sequence length="443" mass="50358">MANCWHQDQFLLIASKQNALTEQEEEDISINDDDQRQNTNTFELSDRIILKPISHPSHYRFVQGSSGSNFVLLLDENGTMYGYGLDFSKRTTLPNNANWCIVDFSEPVELVACGMRFFMFKSKSGVIYSVGNNECGQRGTGQGSSSDILPVKFTPNVDSCSVMKSVVKISCGYQHAILLTNDGKLYGTGCSYQSQLGKISGDITYLFCPLESTAFSNSRYGKIVDIQTLYFSSFCLTDKGFCFVAGTLSYNQVIDATHWTLVPSTILDCPIRSIYASCNTVFFFGDNCVFTTKYSKDYFEPSDLNMQETTVCSIPFLKNKNIQKVFGKEYFHFVSDHHVYIRHIVGEDASTLRMMGMDDISNICEYASLQKPIWLEVLPLSKILWSHDLTILNAFSFVIYICDKKNSMPILQNLGNIYHYQFNIREEEEIPKYVFYDVDVVFK</sequence>
<dbReference type="GO" id="GO:0005737">
    <property type="term" value="C:cytoplasm"/>
    <property type="evidence" value="ECO:0007669"/>
    <property type="project" value="TreeGrafter"/>
</dbReference>
<evidence type="ECO:0000313" key="2">
    <source>
        <dbReference type="EMBL" id="KAF0979885.1"/>
    </source>
</evidence>
<dbReference type="GO" id="GO:0005085">
    <property type="term" value="F:guanyl-nucleotide exchange factor activity"/>
    <property type="evidence" value="ECO:0007669"/>
    <property type="project" value="TreeGrafter"/>
</dbReference>
<keyword evidence="3" id="KW-1185">Reference proteome</keyword>
<dbReference type="SUPFAM" id="SSF50985">
    <property type="entry name" value="RCC1/BLIP-II"/>
    <property type="match status" value="1"/>
</dbReference>
<reference evidence="2 3" key="1">
    <citation type="journal article" date="2019" name="Sci. Rep.">
        <title>Nanopore sequencing improves the draft genome of the human pathogenic amoeba Naegleria fowleri.</title>
        <authorList>
            <person name="Liechti N."/>
            <person name="Schurch N."/>
            <person name="Bruggmann R."/>
            <person name="Wittwer M."/>
        </authorList>
    </citation>
    <scope>NUCLEOTIDE SEQUENCE [LARGE SCALE GENOMIC DNA]</scope>
    <source>
        <strain evidence="2 3">ATCC 30894</strain>
    </source>
</reference>
<dbReference type="EMBL" id="VFQX01000022">
    <property type="protein sequence ID" value="KAF0979885.1"/>
    <property type="molecule type" value="Genomic_DNA"/>
</dbReference>
<dbReference type="VEuPathDB" id="AmoebaDB:NfTy_049780"/>
<dbReference type="PANTHER" id="PTHR45982">
    <property type="entry name" value="REGULATOR OF CHROMOSOME CONDENSATION"/>
    <property type="match status" value="1"/>
</dbReference>
<dbReference type="AlphaFoldDB" id="A0A6A5C300"/>
<dbReference type="RefSeq" id="XP_044564598.1">
    <property type="nucleotide sequence ID" value="XM_044700671.1"/>
</dbReference>
<dbReference type="Gene3D" id="2.130.10.30">
    <property type="entry name" value="Regulator of chromosome condensation 1/beta-lactamase-inhibitor protein II"/>
    <property type="match status" value="1"/>
</dbReference>
<dbReference type="InterPro" id="IPR009091">
    <property type="entry name" value="RCC1/BLIP-II"/>
</dbReference>
<organism evidence="2 3">
    <name type="scientific">Naegleria fowleri</name>
    <name type="common">Brain eating amoeba</name>
    <dbReference type="NCBI Taxonomy" id="5763"/>
    <lineage>
        <taxon>Eukaryota</taxon>
        <taxon>Discoba</taxon>
        <taxon>Heterolobosea</taxon>
        <taxon>Tetramitia</taxon>
        <taxon>Eutetramitia</taxon>
        <taxon>Vahlkampfiidae</taxon>
        <taxon>Naegleria</taxon>
    </lineage>
</organism>
<dbReference type="PROSITE" id="PS50012">
    <property type="entry name" value="RCC1_3"/>
    <property type="match status" value="1"/>
</dbReference>
<protein>
    <submittedName>
        <fullName evidence="2">Uncharacterized protein</fullName>
    </submittedName>
</protein>
<dbReference type="PANTHER" id="PTHR45982:SF1">
    <property type="entry name" value="REGULATOR OF CHROMOSOME CONDENSATION"/>
    <property type="match status" value="1"/>
</dbReference>
<dbReference type="VEuPathDB" id="AmoebaDB:NF0013270"/>
<feature type="repeat" description="RCC1" evidence="1">
    <location>
        <begin position="125"/>
        <end position="182"/>
    </location>
</feature>
<dbReference type="Pfam" id="PF13540">
    <property type="entry name" value="RCC1_2"/>
    <property type="match status" value="1"/>
</dbReference>
<proteinExistence type="predicted"/>
<evidence type="ECO:0000313" key="3">
    <source>
        <dbReference type="Proteomes" id="UP000444721"/>
    </source>
</evidence>